<gene>
    <name evidence="1" type="ORF">QWI33_07335</name>
</gene>
<organism evidence="1 2">
    <name type="scientific">Glycomyces tritici</name>
    <dbReference type="NCBI Taxonomy" id="2665176"/>
    <lineage>
        <taxon>Bacteria</taxon>
        <taxon>Bacillati</taxon>
        <taxon>Actinomycetota</taxon>
        <taxon>Actinomycetes</taxon>
        <taxon>Glycomycetales</taxon>
        <taxon>Glycomycetaceae</taxon>
        <taxon>Glycomyces</taxon>
    </lineage>
</organism>
<name>A0ABT7YLL0_9ACTN</name>
<dbReference type="InterPro" id="IPR023375">
    <property type="entry name" value="ADC_dom_sf"/>
</dbReference>
<dbReference type="InterPro" id="IPR018644">
    <property type="entry name" value="DUF2071"/>
</dbReference>
<accession>A0ABT7YLL0</accession>
<dbReference type="SUPFAM" id="SSF160104">
    <property type="entry name" value="Acetoacetate decarboxylase-like"/>
    <property type="match status" value="1"/>
</dbReference>
<dbReference type="PANTHER" id="PTHR39186">
    <property type="entry name" value="DUF2071 FAMILY PROTEIN"/>
    <property type="match status" value="1"/>
</dbReference>
<dbReference type="EMBL" id="JAUEMJ010000002">
    <property type="protein sequence ID" value="MDN3239532.1"/>
    <property type="molecule type" value="Genomic_DNA"/>
</dbReference>
<protein>
    <submittedName>
        <fullName evidence="1">DUF2071 domain-containing protein</fullName>
    </submittedName>
</protein>
<sequence>MHTTPEPVTPEPRAPIARPLLTQSWLDLAFLHWEVPTATVARLLPAGTVPDTFEGASYVGLVPFRMYRVGWFGLPGIPYLGTFPEINVRLYSVDRHGRRGVVFRSLDASRLVPVLAARLGFRLPYVWSRMSLRTRGDTRTYTSARRRPGPRGAHCRLTVRTGEPLTDPTPLEHFLTARWGLHHTVAGRLQYLPNAHPRWPLHRAELLECDENLLAAAGLPVSGGPMSVLSSPGVAVRFGRPEPA</sequence>
<dbReference type="RefSeq" id="WP_289956400.1">
    <property type="nucleotide sequence ID" value="NZ_JAUEMJ010000002.1"/>
</dbReference>
<evidence type="ECO:0000313" key="1">
    <source>
        <dbReference type="EMBL" id="MDN3239532.1"/>
    </source>
</evidence>
<evidence type="ECO:0000313" key="2">
    <source>
        <dbReference type="Proteomes" id="UP001171902"/>
    </source>
</evidence>
<dbReference type="PANTHER" id="PTHR39186:SF1">
    <property type="entry name" value="DUF2071 DOMAIN-CONTAINING PROTEIN"/>
    <property type="match status" value="1"/>
</dbReference>
<dbReference type="Proteomes" id="UP001171902">
    <property type="component" value="Unassembled WGS sequence"/>
</dbReference>
<comment type="caution">
    <text evidence="1">The sequence shown here is derived from an EMBL/GenBank/DDBJ whole genome shotgun (WGS) entry which is preliminary data.</text>
</comment>
<proteinExistence type="predicted"/>
<dbReference type="Pfam" id="PF09844">
    <property type="entry name" value="DUF2071"/>
    <property type="match status" value="1"/>
</dbReference>
<keyword evidence="2" id="KW-1185">Reference proteome</keyword>
<reference evidence="1" key="1">
    <citation type="submission" date="2023-06" db="EMBL/GenBank/DDBJ databases">
        <title>Gycomyces niveus sp.nov., a novel actinomycete isolated from soil in Shouguang.</title>
        <authorList>
            <person name="Yang X."/>
            <person name="Zhao J."/>
        </authorList>
    </citation>
    <scope>NUCLEOTIDE SEQUENCE</scope>
    <source>
        <strain evidence="1">NEAU C2</strain>
    </source>
</reference>